<dbReference type="GO" id="GO:0005975">
    <property type="term" value="P:carbohydrate metabolic process"/>
    <property type="evidence" value="ECO:0007669"/>
    <property type="project" value="UniProtKB-ARBA"/>
</dbReference>
<comment type="caution">
    <text evidence="3">The sequence shown here is derived from an EMBL/GenBank/DDBJ whole genome shotgun (WGS) entry which is preliminary data.</text>
</comment>
<evidence type="ECO:0000256" key="1">
    <source>
        <dbReference type="SAM" id="SignalP"/>
    </source>
</evidence>
<dbReference type="EMBL" id="BKAL01000006">
    <property type="protein sequence ID" value="GEP69214.1"/>
    <property type="molecule type" value="Genomic_DNA"/>
</dbReference>
<dbReference type="Pfam" id="PF18911">
    <property type="entry name" value="PKD_4"/>
    <property type="match status" value="1"/>
</dbReference>
<dbReference type="InterPro" id="IPR013783">
    <property type="entry name" value="Ig-like_fold"/>
</dbReference>
<name>A0A512PDC6_9CELL</name>
<evidence type="ECO:0000259" key="2">
    <source>
        <dbReference type="PROSITE" id="PS50093"/>
    </source>
</evidence>
<reference evidence="3 4" key="1">
    <citation type="submission" date="2019-07" db="EMBL/GenBank/DDBJ databases">
        <title>Whole genome shotgun sequence of Cellulomonas soli NBRC 109434.</title>
        <authorList>
            <person name="Hosoyama A."/>
            <person name="Uohara A."/>
            <person name="Ohji S."/>
            <person name="Ichikawa N."/>
        </authorList>
    </citation>
    <scope>NUCLEOTIDE SEQUENCE [LARGE SCALE GENOMIC DNA]</scope>
    <source>
        <strain evidence="3 4">NBRC 109434</strain>
    </source>
</reference>
<evidence type="ECO:0000313" key="3">
    <source>
        <dbReference type="EMBL" id="GEP69214.1"/>
    </source>
</evidence>
<dbReference type="CDD" id="cd00146">
    <property type="entry name" value="PKD"/>
    <property type="match status" value="1"/>
</dbReference>
<keyword evidence="4" id="KW-1185">Reference proteome</keyword>
<dbReference type="RefSeq" id="WP_179561797.1">
    <property type="nucleotide sequence ID" value="NZ_BKAL01000006.1"/>
</dbReference>
<dbReference type="Gene3D" id="2.60.40.10">
    <property type="entry name" value="Immunoglobulins"/>
    <property type="match status" value="1"/>
</dbReference>
<evidence type="ECO:0000313" key="4">
    <source>
        <dbReference type="Proteomes" id="UP000321798"/>
    </source>
</evidence>
<gene>
    <name evidence="3" type="ORF">CSO01_19290</name>
</gene>
<protein>
    <recommendedName>
        <fullName evidence="2">PKD domain-containing protein</fullName>
    </recommendedName>
</protein>
<dbReference type="InterPro" id="IPR035986">
    <property type="entry name" value="PKD_dom_sf"/>
</dbReference>
<dbReference type="InterPro" id="IPR000601">
    <property type="entry name" value="PKD_dom"/>
</dbReference>
<dbReference type="AlphaFoldDB" id="A0A512PDC6"/>
<feature type="chain" id="PRO_5021792312" description="PKD domain-containing protein" evidence="1">
    <location>
        <begin position="28"/>
        <end position="302"/>
    </location>
</feature>
<feature type="signal peptide" evidence="1">
    <location>
        <begin position="1"/>
        <end position="27"/>
    </location>
</feature>
<dbReference type="SUPFAM" id="SSF49299">
    <property type="entry name" value="PKD domain"/>
    <property type="match status" value="1"/>
</dbReference>
<dbReference type="PROSITE" id="PS50093">
    <property type="entry name" value="PKD"/>
    <property type="match status" value="1"/>
</dbReference>
<organism evidence="3 4">
    <name type="scientific">Cellulomonas soli</name>
    <dbReference type="NCBI Taxonomy" id="931535"/>
    <lineage>
        <taxon>Bacteria</taxon>
        <taxon>Bacillati</taxon>
        <taxon>Actinomycetota</taxon>
        <taxon>Actinomycetes</taxon>
        <taxon>Micrococcales</taxon>
        <taxon>Cellulomonadaceae</taxon>
        <taxon>Cellulomonas</taxon>
    </lineage>
</organism>
<dbReference type="Proteomes" id="UP000321798">
    <property type="component" value="Unassembled WGS sequence"/>
</dbReference>
<feature type="domain" description="PKD" evidence="2">
    <location>
        <begin position="177"/>
        <end position="249"/>
    </location>
</feature>
<proteinExistence type="predicted"/>
<keyword evidence="1" id="KW-0732">Signal</keyword>
<accession>A0A512PDC6</accession>
<sequence>MTRRTVSLGLLFAAVAVLVAPASPAHAAVDGWSDGDAVVLNAFQAAQISNVAARADPAVALVRYMRAPQCNVVTGGLPEPGTAASGGAGADLPACGPTNGTIQPPVCVDGPAVLPLWRQQRSGAGAAWPSTWQLVFGYSCPEDQVPTFTAEDLRRLPLVSTAVTTQPPSGPVLVNVDSIMLADAASQSFTTDLLGFVVDVVATPAVYTWDYGDGSRPVSTTSPGRPYPEQDVVHVYTQPGTYTIGLVTTWTARYRVAGSGVWRDVVGTATTTTALPAWEAVERRAQLVATDCLQDPSGAGCG</sequence>